<dbReference type="OrthoDB" id="1704809at2759"/>
<gene>
    <name evidence="1" type="ORF">G2W53_003863</name>
</gene>
<sequence length="83" mass="9376">MVIYLLVKYYWQNDEGTPEVVYSKMANEICDLLLLGIGDGAARDDRLSCFDTVLTSPIPEDRRSRHVQDAVSVFTCFISELAT</sequence>
<accession>A0A834XBI4</accession>
<keyword evidence="2" id="KW-1185">Reference proteome</keyword>
<evidence type="ECO:0000313" key="1">
    <source>
        <dbReference type="EMBL" id="KAF7841565.1"/>
    </source>
</evidence>
<dbReference type="EMBL" id="JAAIUW010000002">
    <property type="protein sequence ID" value="KAF7841565.1"/>
    <property type="molecule type" value="Genomic_DNA"/>
</dbReference>
<name>A0A834XBI4_9FABA</name>
<comment type="caution">
    <text evidence="1">The sequence shown here is derived from an EMBL/GenBank/DDBJ whole genome shotgun (WGS) entry which is preliminary data.</text>
</comment>
<dbReference type="Proteomes" id="UP000634136">
    <property type="component" value="Unassembled WGS sequence"/>
</dbReference>
<protein>
    <submittedName>
        <fullName evidence="1">Nuclear pore complex protein NUP96</fullName>
    </submittedName>
</protein>
<reference evidence="1" key="1">
    <citation type="submission" date="2020-09" db="EMBL/GenBank/DDBJ databases">
        <title>Genome-Enabled Discovery of Anthraquinone Biosynthesis in Senna tora.</title>
        <authorList>
            <person name="Kang S.-H."/>
            <person name="Pandey R.P."/>
            <person name="Lee C.-M."/>
            <person name="Sim J.-S."/>
            <person name="Jeong J.-T."/>
            <person name="Choi B.-S."/>
            <person name="Jung M."/>
            <person name="Ginzburg D."/>
            <person name="Zhao K."/>
            <person name="Won S.Y."/>
            <person name="Oh T.-J."/>
            <person name="Yu Y."/>
            <person name="Kim N.-H."/>
            <person name="Lee O.R."/>
            <person name="Lee T.-H."/>
            <person name="Bashyal P."/>
            <person name="Kim T.-S."/>
            <person name="Lee W.-H."/>
            <person name="Kawkins C."/>
            <person name="Kim C.-K."/>
            <person name="Kim J.S."/>
            <person name="Ahn B.O."/>
            <person name="Rhee S.Y."/>
            <person name="Sohng J.K."/>
        </authorList>
    </citation>
    <scope>NUCLEOTIDE SEQUENCE</scope>
    <source>
        <tissue evidence="1">Leaf</tissue>
    </source>
</reference>
<dbReference type="AlphaFoldDB" id="A0A834XBI4"/>
<organism evidence="1 2">
    <name type="scientific">Senna tora</name>
    <dbReference type="NCBI Taxonomy" id="362788"/>
    <lineage>
        <taxon>Eukaryota</taxon>
        <taxon>Viridiplantae</taxon>
        <taxon>Streptophyta</taxon>
        <taxon>Embryophyta</taxon>
        <taxon>Tracheophyta</taxon>
        <taxon>Spermatophyta</taxon>
        <taxon>Magnoliopsida</taxon>
        <taxon>eudicotyledons</taxon>
        <taxon>Gunneridae</taxon>
        <taxon>Pentapetalae</taxon>
        <taxon>rosids</taxon>
        <taxon>fabids</taxon>
        <taxon>Fabales</taxon>
        <taxon>Fabaceae</taxon>
        <taxon>Caesalpinioideae</taxon>
        <taxon>Cassia clade</taxon>
        <taxon>Senna</taxon>
    </lineage>
</organism>
<evidence type="ECO:0000313" key="2">
    <source>
        <dbReference type="Proteomes" id="UP000634136"/>
    </source>
</evidence>
<proteinExistence type="predicted"/>